<dbReference type="Proteomes" id="UP000634136">
    <property type="component" value="Unassembled WGS sequence"/>
</dbReference>
<comment type="caution">
    <text evidence="2">The sequence shown here is derived from an EMBL/GenBank/DDBJ whole genome shotgun (WGS) entry which is preliminary data.</text>
</comment>
<feature type="region of interest" description="Disordered" evidence="1">
    <location>
        <begin position="1"/>
        <end position="25"/>
    </location>
</feature>
<protein>
    <submittedName>
        <fullName evidence="2">Uncharacterized protein</fullName>
    </submittedName>
</protein>
<accession>A0A834T5E3</accession>
<organism evidence="2 3">
    <name type="scientific">Senna tora</name>
    <dbReference type="NCBI Taxonomy" id="362788"/>
    <lineage>
        <taxon>Eukaryota</taxon>
        <taxon>Viridiplantae</taxon>
        <taxon>Streptophyta</taxon>
        <taxon>Embryophyta</taxon>
        <taxon>Tracheophyta</taxon>
        <taxon>Spermatophyta</taxon>
        <taxon>Magnoliopsida</taxon>
        <taxon>eudicotyledons</taxon>
        <taxon>Gunneridae</taxon>
        <taxon>Pentapetalae</taxon>
        <taxon>rosids</taxon>
        <taxon>fabids</taxon>
        <taxon>Fabales</taxon>
        <taxon>Fabaceae</taxon>
        <taxon>Caesalpinioideae</taxon>
        <taxon>Cassia clade</taxon>
        <taxon>Senna</taxon>
    </lineage>
</organism>
<keyword evidence="3" id="KW-1185">Reference proteome</keyword>
<proteinExistence type="predicted"/>
<evidence type="ECO:0000256" key="1">
    <source>
        <dbReference type="SAM" id="MobiDB-lite"/>
    </source>
</evidence>
<evidence type="ECO:0000313" key="3">
    <source>
        <dbReference type="Proteomes" id="UP000634136"/>
    </source>
</evidence>
<sequence>MNEGYKTEAVRKTIERKEKGGENLD</sequence>
<dbReference type="AlphaFoldDB" id="A0A834T5E3"/>
<gene>
    <name evidence="2" type="ORF">G2W53_029561</name>
</gene>
<reference evidence="2" key="1">
    <citation type="submission" date="2020-09" db="EMBL/GenBank/DDBJ databases">
        <title>Genome-Enabled Discovery of Anthraquinone Biosynthesis in Senna tora.</title>
        <authorList>
            <person name="Kang S.-H."/>
            <person name="Pandey R.P."/>
            <person name="Lee C.-M."/>
            <person name="Sim J.-S."/>
            <person name="Jeong J.-T."/>
            <person name="Choi B.-S."/>
            <person name="Jung M."/>
            <person name="Ginzburg D."/>
            <person name="Zhao K."/>
            <person name="Won S.Y."/>
            <person name="Oh T.-J."/>
            <person name="Yu Y."/>
            <person name="Kim N.-H."/>
            <person name="Lee O.R."/>
            <person name="Lee T.-H."/>
            <person name="Bashyal P."/>
            <person name="Kim T.-S."/>
            <person name="Lee W.-H."/>
            <person name="Kawkins C."/>
            <person name="Kim C.-K."/>
            <person name="Kim J.S."/>
            <person name="Ahn B.O."/>
            <person name="Rhee S.Y."/>
            <person name="Sohng J.K."/>
        </authorList>
    </citation>
    <scope>NUCLEOTIDE SEQUENCE</scope>
    <source>
        <tissue evidence="2">Leaf</tissue>
    </source>
</reference>
<name>A0A834T5E3_9FABA</name>
<evidence type="ECO:0000313" key="2">
    <source>
        <dbReference type="EMBL" id="KAF7815592.1"/>
    </source>
</evidence>
<dbReference type="EMBL" id="JAAIUW010000009">
    <property type="protein sequence ID" value="KAF7815592.1"/>
    <property type="molecule type" value="Genomic_DNA"/>
</dbReference>